<gene>
    <name evidence="1" type="ORF">LCGC14_1864040</name>
</gene>
<dbReference type="Gene3D" id="3.60.10.10">
    <property type="entry name" value="Endonuclease/exonuclease/phosphatase"/>
    <property type="match status" value="1"/>
</dbReference>
<evidence type="ECO:0008006" key="2">
    <source>
        <dbReference type="Google" id="ProtNLM"/>
    </source>
</evidence>
<dbReference type="InterPro" id="IPR036691">
    <property type="entry name" value="Endo/exonu/phosph_ase_sf"/>
</dbReference>
<dbReference type="EMBL" id="LAZR01018908">
    <property type="protein sequence ID" value="KKL94502.1"/>
    <property type="molecule type" value="Genomic_DNA"/>
</dbReference>
<proteinExistence type="predicted"/>
<protein>
    <recommendedName>
        <fullName evidence="2">Endonuclease/exonuclease/phosphatase domain-containing protein</fullName>
    </recommendedName>
</protein>
<comment type="caution">
    <text evidence="1">The sequence shown here is derived from an EMBL/GenBank/DDBJ whole genome shotgun (WGS) entry which is preliminary data.</text>
</comment>
<sequence length="368" mass="42580">MKIATFNIQNLYYRHRELVQKERSKNSSDWITELDTLLRKYPKAVADNERINDLSFLLGFEKMEDMPYAVLKNKAGDLCFKRQGFQNITKASFLTDWEGWVKLVNRPIHEKAIFSKAYTIAETDPDILLLQEVEDRASLWEFNAEFLPLLKVSPYREVLVFETNDPRGLGMGILLKNGYSFQGMKNHLHDLDADGFKLFDVDCQEYEINTPDGDKLWLLSCQFSTDGTQRKKQAEKVAEIYGRMQSEGKKRALVCGTLNDVSYSDALSPMLRDTDLRDISRHGRFKTDTDQGRDGGYFRLGAYRIGVNIKQNDYLMLSPYLFEKVQMAGMNRKCTWPEKKPNWILYPSITAKHHAASEHPMVWAEIAL</sequence>
<reference evidence="1" key="1">
    <citation type="journal article" date="2015" name="Nature">
        <title>Complex archaea that bridge the gap between prokaryotes and eukaryotes.</title>
        <authorList>
            <person name="Spang A."/>
            <person name="Saw J.H."/>
            <person name="Jorgensen S.L."/>
            <person name="Zaremba-Niedzwiedzka K."/>
            <person name="Martijn J."/>
            <person name="Lind A.E."/>
            <person name="van Eijk R."/>
            <person name="Schleper C."/>
            <person name="Guy L."/>
            <person name="Ettema T.J."/>
        </authorList>
    </citation>
    <scope>NUCLEOTIDE SEQUENCE</scope>
</reference>
<organism evidence="1">
    <name type="scientific">marine sediment metagenome</name>
    <dbReference type="NCBI Taxonomy" id="412755"/>
    <lineage>
        <taxon>unclassified sequences</taxon>
        <taxon>metagenomes</taxon>
        <taxon>ecological metagenomes</taxon>
    </lineage>
</organism>
<dbReference type="SUPFAM" id="SSF56219">
    <property type="entry name" value="DNase I-like"/>
    <property type="match status" value="1"/>
</dbReference>
<accession>A0A0F9J5M1</accession>
<evidence type="ECO:0000313" key="1">
    <source>
        <dbReference type="EMBL" id="KKL94502.1"/>
    </source>
</evidence>
<dbReference type="AlphaFoldDB" id="A0A0F9J5M1"/>
<name>A0A0F9J5M1_9ZZZZ</name>